<dbReference type="SMART" id="SM00812">
    <property type="entry name" value="Alpha_L_fucos"/>
    <property type="match status" value="1"/>
</dbReference>
<dbReference type="Gene3D" id="2.60.40.1180">
    <property type="entry name" value="Golgi alpha-mannosidase II"/>
    <property type="match status" value="1"/>
</dbReference>
<dbReference type="InterPro" id="IPR000933">
    <property type="entry name" value="Glyco_hydro_29"/>
</dbReference>
<evidence type="ECO:0000256" key="3">
    <source>
        <dbReference type="ARBA" id="ARBA00012662"/>
    </source>
</evidence>
<dbReference type="EMBL" id="JBEXAC010000002">
    <property type="protein sequence ID" value="MET7000465.1"/>
    <property type="molecule type" value="Genomic_DNA"/>
</dbReference>
<keyword evidence="6" id="KW-0326">Glycosidase</keyword>
<protein>
    <recommendedName>
        <fullName evidence="3">alpha-L-fucosidase</fullName>
        <ecNumber evidence="3">3.2.1.51</ecNumber>
    </recommendedName>
</protein>
<evidence type="ECO:0000313" key="10">
    <source>
        <dbReference type="Proteomes" id="UP001549749"/>
    </source>
</evidence>
<sequence length="487" mass="56266">MKNINRHLRLALLGGLCFINTPLVSGQAHTMSKEYHAPQDPAVRQKLQAWQELKFGLFMHWGTYAQWGVIESWTLCPEDEPFINRGGVHGGDYFEYRNAYEKLQTTFNPVRFAPEKWAAAAKAAGMKYMVFTTKHHDGFCMFDTQETDYKITDSNTPFSSHPRSNVTKEIFDVFRKDSFMIGAYFSKPDWHNENYWWRYFPPKDRNPNYDPARYPERWKNFTTFTYNQIRELMTDYGKVDILWLDGGQVRPVHVAGKTGRDGSQYYNQDINMPKIATMARQLQPGLIMVDRTVAGEYENYTTPEQEVPEKPLPYPWETCMTIGNSWSYNKDDQFKTSQVLIQTLIKVVSRGGNFLLNIAPGPEGDWLPLAYERLADISNWMKINSEGIYGTEPCAPYSQENIYFTKSTKQNLLYAFWLSEKEAVVLPPEINISLEGIGKKIKQVSLMGTSTPLKYARKKDTLIISIPSSGKQQQQLKYSAVFKIVYE</sequence>
<evidence type="ECO:0000259" key="7">
    <source>
        <dbReference type="Pfam" id="PF01120"/>
    </source>
</evidence>
<dbReference type="PRINTS" id="PR00741">
    <property type="entry name" value="GLHYDRLASE29"/>
</dbReference>
<dbReference type="Pfam" id="PF16757">
    <property type="entry name" value="Fucosidase_C"/>
    <property type="match status" value="1"/>
</dbReference>
<reference evidence="9 10" key="1">
    <citation type="submission" date="2024-06" db="EMBL/GenBank/DDBJ databases">
        <title>Chitinophaga defluvii sp. nov., isolated from municipal sewage.</title>
        <authorList>
            <person name="Zhang L."/>
        </authorList>
    </citation>
    <scope>NUCLEOTIDE SEQUENCE [LARGE SCALE GENOMIC DNA]</scope>
    <source>
        <strain evidence="9 10">H8</strain>
    </source>
</reference>
<dbReference type="PIRSF" id="PIRSF001092">
    <property type="entry name" value="Alpha-L-fucosidase"/>
    <property type="match status" value="1"/>
</dbReference>
<dbReference type="RefSeq" id="WP_354663024.1">
    <property type="nucleotide sequence ID" value="NZ_JBEXAC010000002.1"/>
</dbReference>
<keyword evidence="10" id="KW-1185">Reference proteome</keyword>
<evidence type="ECO:0000256" key="5">
    <source>
        <dbReference type="ARBA" id="ARBA00022801"/>
    </source>
</evidence>
<dbReference type="SUPFAM" id="SSF51445">
    <property type="entry name" value="(Trans)glycosidases"/>
    <property type="match status" value="1"/>
</dbReference>
<gene>
    <name evidence="9" type="ORF">ABR189_23945</name>
</gene>
<dbReference type="InterPro" id="IPR031919">
    <property type="entry name" value="Fucosidase_C"/>
</dbReference>
<dbReference type="EC" id="3.2.1.51" evidence="3"/>
<accession>A0ABV2TCV2</accession>
<dbReference type="InterPro" id="IPR016286">
    <property type="entry name" value="FUC_metazoa-typ"/>
</dbReference>
<evidence type="ECO:0000256" key="4">
    <source>
        <dbReference type="ARBA" id="ARBA00022729"/>
    </source>
</evidence>
<evidence type="ECO:0000256" key="2">
    <source>
        <dbReference type="ARBA" id="ARBA00007951"/>
    </source>
</evidence>
<dbReference type="PANTHER" id="PTHR10030">
    <property type="entry name" value="ALPHA-L-FUCOSIDASE"/>
    <property type="match status" value="1"/>
</dbReference>
<dbReference type="Gene3D" id="3.20.20.80">
    <property type="entry name" value="Glycosidases"/>
    <property type="match status" value="1"/>
</dbReference>
<evidence type="ECO:0000256" key="1">
    <source>
        <dbReference type="ARBA" id="ARBA00004071"/>
    </source>
</evidence>
<dbReference type="Pfam" id="PF01120">
    <property type="entry name" value="Alpha_L_fucos"/>
    <property type="match status" value="1"/>
</dbReference>
<dbReference type="InterPro" id="IPR013780">
    <property type="entry name" value="Glyco_hydro_b"/>
</dbReference>
<comment type="similarity">
    <text evidence="2">Belongs to the glycosyl hydrolase 29 family.</text>
</comment>
<evidence type="ECO:0000259" key="8">
    <source>
        <dbReference type="Pfam" id="PF16757"/>
    </source>
</evidence>
<dbReference type="InterPro" id="IPR017853">
    <property type="entry name" value="GH"/>
</dbReference>
<feature type="domain" description="Glycoside hydrolase family 29 N-terminal" evidence="7">
    <location>
        <begin position="27"/>
        <end position="386"/>
    </location>
</feature>
<name>A0ABV2TCV2_9BACT</name>
<dbReference type="InterPro" id="IPR057739">
    <property type="entry name" value="Glyco_hydro_29_N"/>
</dbReference>
<evidence type="ECO:0000256" key="6">
    <source>
        <dbReference type="ARBA" id="ARBA00023295"/>
    </source>
</evidence>
<organism evidence="9 10">
    <name type="scientific">Chitinophaga defluvii</name>
    <dbReference type="NCBI Taxonomy" id="3163343"/>
    <lineage>
        <taxon>Bacteria</taxon>
        <taxon>Pseudomonadati</taxon>
        <taxon>Bacteroidota</taxon>
        <taxon>Chitinophagia</taxon>
        <taxon>Chitinophagales</taxon>
        <taxon>Chitinophagaceae</taxon>
        <taxon>Chitinophaga</taxon>
    </lineage>
</organism>
<dbReference type="Proteomes" id="UP001549749">
    <property type="component" value="Unassembled WGS sequence"/>
</dbReference>
<evidence type="ECO:0000313" key="9">
    <source>
        <dbReference type="EMBL" id="MET7000465.1"/>
    </source>
</evidence>
<comment type="function">
    <text evidence="1">Alpha-L-fucosidase is responsible for hydrolyzing the alpha-1,6-linked fucose joined to the reducing-end N-acetylglucosamine of the carbohydrate moieties of glycoproteins.</text>
</comment>
<dbReference type="PANTHER" id="PTHR10030:SF37">
    <property type="entry name" value="ALPHA-L-FUCOSIDASE-RELATED"/>
    <property type="match status" value="1"/>
</dbReference>
<proteinExistence type="inferred from homology"/>
<keyword evidence="4" id="KW-0732">Signal</keyword>
<comment type="caution">
    <text evidence="9">The sequence shown here is derived from an EMBL/GenBank/DDBJ whole genome shotgun (WGS) entry which is preliminary data.</text>
</comment>
<keyword evidence="5" id="KW-0378">Hydrolase</keyword>
<feature type="domain" description="Alpha-L-fucosidase C-terminal" evidence="8">
    <location>
        <begin position="399"/>
        <end position="484"/>
    </location>
</feature>